<keyword evidence="2" id="KW-1185">Reference proteome</keyword>
<protein>
    <submittedName>
        <fullName evidence="1">Uncharacterized protein</fullName>
    </submittedName>
</protein>
<dbReference type="AlphaFoldDB" id="A0A1E1KRL2"/>
<reference evidence="2" key="1">
    <citation type="submission" date="2016-03" db="EMBL/GenBank/DDBJ databases">
        <authorList>
            <person name="Guldener U."/>
        </authorList>
    </citation>
    <scope>NUCLEOTIDE SEQUENCE [LARGE SCALE GENOMIC DNA]</scope>
    <source>
        <strain evidence="2">04CH-RAC-A.6.1</strain>
    </source>
</reference>
<accession>A0A1E1KRL2</accession>
<name>A0A1E1KRL2_9HELO</name>
<evidence type="ECO:0000313" key="1">
    <source>
        <dbReference type="EMBL" id="CZT00647.1"/>
    </source>
</evidence>
<sequence>MILNIAQSTSGESSLAIALTLPSLEEVEEVYSDNSSSIKESLESLLSQISCIVLNTRTRIIVKVDDSEIIASRDDPEDPESEPITTITLEELYKQLIYRRPYRRNTTKKSKSGVTLVSLIEDITNEISLKYTLENYFIINKQKKKEFKEKSRKKPLRLTRIRSCIIKVIKTDNISPVYLYSSSKLNKLGGYLYSSILYTSKEKEIYIINKNLFIIKEETSSVSYSYASIFLCAYSTRKILLEESTLYTLEQDRRAKRSIYIIIDKPEILLAYIYIANLTSTSRVERKTPFECF</sequence>
<organism evidence="1 2">
    <name type="scientific">Rhynchosporium agropyri</name>
    <dbReference type="NCBI Taxonomy" id="914238"/>
    <lineage>
        <taxon>Eukaryota</taxon>
        <taxon>Fungi</taxon>
        <taxon>Dikarya</taxon>
        <taxon>Ascomycota</taxon>
        <taxon>Pezizomycotina</taxon>
        <taxon>Leotiomycetes</taxon>
        <taxon>Helotiales</taxon>
        <taxon>Ploettnerulaceae</taxon>
        <taxon>Rhynchosporium</taxon>
    </lineage>
</organism>
<proteinExistence type="predicted"/>
<gene>
    <name evidence="1" type="ORF">RAG0_08605</name>
</gene>
<dbReference type="EMBL" id="FJUX01000047">
    <property type="protein sequence ID" value="CZT00647.1"/>
    <property type="molecule type" value="Genomic_DNA"/>
</dbReference>
<dbReference type="Proteomes" id="UP000178912">
    <property type="component" value="Unassembled WGS sequence"/>
</dbReference>
<evidence type="ECO:0000313" key="2">
    <source>
        <dbReference type="Proteomes" id="UP000178912"/>
    </source>
</evidence>